<dbReference type="PANTHER" id="PTHR33568">
    <property type="entry name" value="DNA POLYMERASE"/>
    <property type="match status" value="1"/>
</dbReference>
<keyword evidence="3" id="KW-0808">Transferase</keyword>
<dbReference type="GO" id="GO:0006260">
    <property type="term" value="P:DNA replication"/>
    <property type="evidence" value="ECO:0007669"/>
    <property type="project" value="UniProtKB-KW"/>
</dbReference>
<dbReference type="GO" id="GO:0000166">
    <property type="term" value="F:nucleotide binding"/>
    <property type="evidence" value="ECO:0007669"/>
    <property type="project" value="InterPro"/>
</dbReference>
<evidence type="ECO:0000313" key="10">
    <source>
        <dbReference type="EMBL" id="GIY34307.1"/>
    </source>
</evidence>
<protein>
    <recommendedName>
        <fullName evidence="2">DNA-directed DNA polymerase</fullName>
        <ecNumber evidence="2">2.7.7.7</ecNumber>
    </recommendedName>
</protein>
<dbReference type="PANTHER" id="PTHR33568:SF3">
    <property type="entry name" value="DNA-DIRECTED DNA POLYMERASE"/>
    <property type="match status" value="1"/>
</dbReference>
<comment type="caution">
    <text evidence="10">The sequence shown here is derived from an EMBL/GenBank/DDBJ whole genome shotgun (WGS) entry which is preliminary data.</text>
</comment>
<dbReference type="EMBL" id="BPLR01009752">
    <property type="protein sequence ID" value="GIY34307.1"/>
    <property type="molecule type" value="Genomic_DNA"/>
</dbReference>
<dbReference type="Gene3D" id="3.30.420.10">
    <property type="entry name" value="Ribonuclease H-like superfamily/Ribonuclease H"/>
    <property type="match status" value="1"/>
</dbReference>
<dbReference type="InterPro" id="IPR012337">
    <property type="entry name" value="RNaseH-like_sf"/>
</dbReference>
<evidence type="ECO:0000256" key="4">
    <source>
        <dbReference type="ARBA" id="ARBA00022695"/>
    </source>
</evidence>
<keyword evidence="5" id="KW-0235">DNA replication</keyword>
<comment type="similarity">
    <text evidence="1">Belongs to the DNA polymerase type-B family.</text>
</comment>
<comment type="catalytic activity">
    <reaction evidence="8">
        <text>DNA(n) + a 2'-deoxyribonucleoside 5'-triphosphate = DNA(n+1) + diphosphate</text>
        <dbReference type="Rhea" id="RHEA:22508"/>
        <dbReference type="Rhea" id="RHEA-COMP:17339"/>
        <dbReference type="Rhea" id="RHEA-COMP:17340"/>
        <dbReference type="ChEBI" id="CHEBI:33019"/>
        <dbReference type="ChEBI" id="CHEBI:61560"/>
        <dbReference type="ChEBI" id="CHEBI:173112"/>
        <dbReference type="EC" id="2.7.7.7"/>
    </reaction>
</comment>
<name>A0AAV4SPG4_CAEEX</name>
<dbReference type="AlphaFoldDB" id="A0AAV4SPG4"/>
<evidence type="ECO:0000256" key="1">
    <source>
        <dbReference type="ARBA" id="ARBA00005755"/>
    </source>
</evidence>
<evidence type="ECO:0000256" key="7">
    <source>
        <dbReference type="ARBA" id="ARBA00023125"/>
    </source>
</evidence>
<dbReference type="EC" id="2.7.7.7" evidence="2"/>
<dbReference type="GO" id="GO:0003677">
    <property type="term" value="F:DNA binding"/>
    <property type="evidence" value="ECO:0007669"/>
    <property type="project" value="UniProtKB-KW"/>
</dbReference>
<evidence type="ECO:0000259" key="9">
    <source>
        <dbReference type="Pfam" id="PF03175"/>
    </source>
</evidence>
<dbReference type="Proteomes" id="UP001054945">
    <property type="component" value="Unassembled WGS sequence"/>
</dbReference>
<sequence>MFNGYSACENFCAWLFTPEHKGFTAIAHNMKGFDGQFIMAWILKQGMTPDVIPNGGLIMSILHPSLKIRIIDSLNFLPMPLSKIPDCFGFKELRKGYFPHLFNIKQNQNYEGAFLKPDFTVLILWDQQFLNVQLLSWRSPEGKNKKYQAEESKKSIQLDSGFKVEVITIRRSVGSGKTNCRVTNVSLDRLRKKSIVSIPIDDDNLCCAKAIVFALACKKGRHSNFCHENRNRPALKKEPKSYTKLQAFLWGLVLSKKYKYSKII</sequence>
<keyword evidence="4" id="KW-0548">Nucleotidyltransferase</keyword>
<dbReference type="InterPro" id="IPR004868">
    <property type="entry name" value="DNA-dir_DNA_pol_B_mt/vir"/>
</dbReference>
<evidence type="ECO:0000256" key="8">
    <source>
        <dbReference type="ARBA" id="ARBA00049244"/>
    </source>
</evidence>
<keyword evidence="11" id="KW-1185">Reference proteome</keyword>
<evidence type="ECO:0000256" key="5">
    <source>
        <dbReference type="ARBA" id="ARBA00022705"/>
    </source>
</evidence>
<evidence type="ECO:0000256" key="6">
    <source>
        <dbReference type="ARBA" id="ARBA00022932"/>
    </source>
</evidence>
<keyword evidence="7" id="KW-0238">DNA-binding</keyword>
<dbReference type="Pfam" id="PF03175">
    <property type="entry name" value="DNA_pol_B_2"/>
    <property type="match status" value="1"/>
</dbReference>
<dbReference type="InterPro" id="IPR036397">
    <property type="entry name" value="RNaseH_sf"/>
</dbReference>
<organism evidence="10 11">
    <name type="scientific">Caerostris extrusa</name>
    <name type="common">Bark spider</name>
    <name type="synonym">Caerostris bankana</name>
    <dbReference type="NCBI Taxonomy" id="172846"/>
    <lineage>
        <taxon>Eukaryota</taxon>
        <taxon>Metazoa</taxon>
        <taxon>Ecdysozoa</taxon>
        <taxon>Arthropoda</taxon>
        <taxon>Chelicerata</taxon>
        <taxon>Arachnida</taxon>
        <taxon>Araneae</taxon>
        <taxon>Araneomorphae</taxon>
        <taxon>Entelegynae</taxon>
        <taxon>Araneoidea</taxon>
        <taxon>Araneidae</taxon>
        <taxon>Caerostris</taxon>
    </lineage>
</organism>
<evidence type="ECO:0000256" key="2">
    <source>
        <dbReference type="ARBA" id="ARBA00012417"/>
    </source>
</evidence>
<reference evidence="10 11" key="1">
    <citation type="submission" date="2021-06" db="EMBL/GenBank/DDBJ databases">
        <title>Caerostris extrusa draft genome.</title>
        <authorList>
            <person name="Kono N."/>
            <person name="Arakawa K."/>
        </authorList>
    </citation>
    <scope>NUCLEOTIDE SEQUENCE [LARGE SCALE GENOMIC DNA]</scope>
</reference>
<evidence type="ECO:0000313" key="11">
    <source>
        <dbReference type="Proteomes" id="UP001054945"/>
    </source>
</evidence>
<feature type="domain" description="DNA-directed DNA polymerase family B mitochondria/virus" evidence="9">
    <location>
        <begin position="23"/>
        <end position="130"/>
    </location>
</feature>
<gene>
    <name evidence="10" type="primary">AVEN_223634_1</name>
    <name evidence="10" type="ORF">CEXT_286151</name>
</gene>
<dbReference type="GO" id="GO:0003887">
    <property type="term" value="F:DNA-directed DNA polymerase activity"/>
    <property type="evidence" value="ECO:0007669"/>
    <property type="project" value="UniProtKB-KW"/>
</dbReference>
<proteinExistence type="inferred from homology"/>
<evidence type="ECO:0000256" key="3">
    <source>
        <dbReference type="ARBA" id="ARBA00022679"/>
    </source>
</evidence>
<keyword evidence="6 10" id="KW-0239">DNA-directed DNA polymerase</keyword>
<dbReference type="SUPFAM" id="SSF53098">
    <property type="entry name" value="Ribonuclease H-like"/>
    <property type="match status" value="1"/>
</dbReference>
<accession>A0AAV4SPG4</accession>